<dbReference type="Pfam" id="PF01676">
    <property type="entry name" value="Metalloenzyme"/>
    <property type="match status" value="1"/>
</dbReference>
<keyword evidence="6" id="KW-0324">Glycolysis</keyword>
<dbReference type="GO" id="GO:0006096">
    <property type="term" value="P:glycolytic process"/>
    <property type="evidence" value="ECO:0007669"/>
    <property type="project" value="UniProtKB-UniPathway"/>
</dbReference>
<dbReference type="EC" id="5.4.2.12" evidence="4"/>
<comment type="pathway">
    <text evidence="2">Carbohydrate degradation; glycolysis; pyruvate from D-glyceraldehyde 3-phosphate: step 3/5.</text>
</comment>
<dbReference type="Gene3D" id="3.40.1450.10">
    <property type="entry name" value="BPG-independent phosphoglycerate mutase, domain B"/>
    <property type="match status" value="1"/>
</dbReference>
<evidence type="ECO:0000256" key="7">
    <source>
        <dbReference type="ARBA" id="ARBA00023211"/>
    </source>
</evidence>
<dbReference type="InterPro" id="IPR036646">
    <property type="entry name" value="PGAM_B_sf"/>
</dbReference>
<proteinExistence type="inferred from homology"/>
<evidence type="ECO:0000256" key="6">
    <source>
        <dbReference type="ARBA" id="ARBA00023152"/>
    </source>
</evidence>
<keyword evidence="7" id="KW-0464">Manganese</keyword>
<dbReference type="InterPro" id="IPR005995">
    <property type="entry name" value="Pgm_bpd_ind"/>
</dbReference>
<comment type="cofactor">
    <cofactor evidence="1">
        <name>Mn(2+)</name>
        <dbReference type="ChEBI" id="CHEBI:29035"/>
    </cofactor>
</comment>
<accession>A0A3B0Z922</accession>
<organism evidence="11">
    <name type="scientific">hydrothermal vent metagenome</name>
    <dbReference type="NCBI Taxonomy" id="652676"/>
    <lineage>
        <taxon>unclassified sequences</taxon>
        <taxon>metagenomes</taxon>
        <taxon>ecological metagenomes</taxon>
    </lineage>
</organism>
<dbReference type="NCBIfam" id="TIGR01307">
    <property type="entry name" value="pgm_bpd_ind"/>
    <property type="match status" value="1"/>
</dbReference>
<dbReference type="Gene3D" id="3.40.720.10">
    <property type="entry name" value="Alkaline Phosphatase, subunit A"/>
    <property type="match status" value="1"/>
</dbReference>
<dbReference type="PANTHER" id="PTHR31637:SF0">
    <property type="entry name" value="2,3-BISPHOSPHOGLYCERATE-INDEPENDENT PHOSPHOGLYCERATE MUTASE"/>
    <property type="match status" value="1"/>
</dbReference>
<evidence type="ECO:0000256" key="2">
    <source>
        <dbReference type="ARBA" id="ARBA00004798"/>
    </source>
</evidence>
<protein>
    <recommendedName>
        <fullName evidence="4">phosphoglycerate mutase (2,3-diphosphoglycerate-independent)</fullName>
        <ecNumber evidence="4">5.4.2.12</ecNumber>
    </recommendedName>
</protein>
<evidence type="ECO:0000256" key="1">
    <source>
        <dbReference type="ARBA" id="ARBA00001936"/>
    </source>
</evidence>
<feature type="non-terminal residue" evidence="11">
    <location>
        <position position="369"/>
    </location>
</feature>
<sequence length="369" mass="41093">MSAPRRPVVLMILDGFGTNPSGRHNAVVEASTPCLDDYFSRYPHTLIQASGPAVGLPDGQMGNSEVGHLTIGCGDIIRQDLVYIDEAINDGHFFDNKAFLAAIERVKRADRPIQLMGLLSDGGVHSHIHHLTALIELCRRHQVTPMVHIFCDGRDASPKSALRYINELESALQNSGGAIATISGRYYAMDRDHRWDRTALAWRAIVRSCGERGEEAAAVVEQSYKKGINDEFILPTVLPAAQPLGPDDEVIFFNYRKDRTRQLTSALFKPEFDGFERGDYSPITVTCMTEYDQWYNLPFAFEQEHPKQTLGGVVSRADLKQFHCAETEKYAHVTYFLNGGRGDAFNGEDREIIPSPDVATYDLAPEMSA</sequence>
<feature type="domain" description="BPG-independent PGAM N-terminal" evidence="10">
    <location>
        <begin position="84"/>
        <end position="293"/>
    </location>
</feature>
<gene>
    <name evidence="11" type="ORF">MNBD_GAMMA18-2039</name>
</gene>
<keyword evidence="8 11" id="KW-0413">Isomerase</keyword>
<dbReference type="CDD" id="cd16010">
    <property type="entry name" value="iPGM"/>
    <property type="match status" value="1"/>
</dbReference>
<feature type="domain" description="Metalloenzyme" evidence="9">
    <location>
        <begin position="7"/>
        <end position="369"/>
    </location>
</feature>
<dbReference type="GO" id="GO:0004619">
    <property type="term" value="F:phosphoglycerate mutase activity"/>
    <property type="evidence" value="ECO:0007669"/>
    <property type="project" value="UniProtKB-EC"/>
</dbReference>
<evidence type="ECO:0000256" key="4">
    <source>
        <dbReference type="ARBA" id="ARBA00012026"/>
    </source>
</evidence>
<evidence type="ECO:0000256" key="8">
    <source>
        <dbReference type="ARBA" id="ARBA00023235"/>
    </source>
</evidence>
<keyword evidence="5" id="KW-0479">Metal-binding</keyword>
<evidence type="ECO:0000313" key="11">
    <source>
        <dbReference type="EMBL" id="VAW89905.1"/>
    </source>
</evidence>
<evidence type="ECO:0000259" key="9">
    <source>
        <dbReference type="Pfam" id="PF01676"/>
    </source>
</evidence>
<dbReference type="SUPFAM" id="SSF53649">
    <property type="entry name" value="Alkaline phosphatase-like"/>
    <property type="match status" value="1"/>
</dbReference>
<dbReference type="GO" id="GO:0030145">
    <property type="term" value="F:manganese ion binding"/>
    <property type="evidence" value="ECO:0007669"/>
    <property type="project" value="InterPro"/>
</dbReference>
<dbReference type="EMBL" id="UOFP01000298">
    <property type="protein sequence ID" value="VAW89905.1"/>
    <property type="molecule type" value="Genomic_DNA"/>
</dbReference>
<dbReference type="InterPro" id="IPR017850">
    <property type="entry name" value="Alkaline_phosphatase_core_sf"/>
</dbReference>
<evidence type="ECO:0000259" key="10">
    <source>
        <dbReference type="Pfam" id="PF06415"/>
    </source>
</evidence>
<evidence type="ECO:0000256" key="5">
    <source>
        <dbReference type="ARBA" id="ARBA00022723"/>
    </source>
</evidence>
<reference evidence="11" key="1">
    <citation type="submission" date="2018-06" db="EMBL/GenBank/DDBJ databases">
        <authorList>
            <person name="Zhirakovskaya E."/>
        </authorList>
    </citation>
    <scope>NUCLEOTIDE SEQUENCE</scope>
</reference>
<dbReference type="FunFam" id="3.40.1450.10:FF:000002">
    <property type="entry name" value="2,3-bisphosphoglycerate-independent phosphoglycerate mutase"/>
    <property type="match status" value="1"/>
</dbReference>
<dbReference type="InterPro" id="IPR011258">
    <property type="entry name" value="BPG-indep_PGM_N"/>
</dbReference>
<comment type="similarity">
    <text evidence="3">Belongs to the BPG-independent phosphoglycerate mutase family.</text>
</comment>
<dbReference type="GO" id="GO:0006007">
    <property type="term" value="P:glucose catabolic process"/>
    <property type="evidence" value="ECO:0007669"/>
    <property type="project" value="InterPro"/>
</dbReference>
<dbReference type="PANTHER" id="PTHR31637">
    <property type="entry name" value="2,3-BISPHOSPHOGLYCERATE-INDEPENDENT PHOSPHOGLYCERATE MUTASE"/>
    <property type="match status" value="1"/>
</dbReference>
<dbReference type="GO" id="GO:0005737">
    <property type="term" value="C:cytoplasm"/>
    <property type="evidence" value="ECO:0007669"/>
    <property type="project" value="InterPro"/>
</dbReference>
<dbReference type="AlphaFoldDB" id="A0A3B0Z922"/>
<dbReference type="InterPro" id="IPR006124">
    <property type="entry name" value="Metalloenzyme"/>
</dbReference>
<evidence type="ECO:0000256" key="3">
    <source>
        <dbReference type="ARBA" id="ARBA00008819"/>
    </source>
</evidence>
<name>A0A3B0Z922_9ZZZZ</name>
<dbReference type="UniPathway" id="UPA00109">
    <property type="reaction ID" value="UER00186"/>
</dbReference>
<dbReference type="Pfam" id="PF06415">
    <property type="entry name" value="iPGM_N"/>
    <property type="match status" value="1"/>
</dbReference>
<dbReference type="SUPFAM" id="SSF64158">
    <property type="entry name" value="2,3-Bisphosphoglycerate-independent phosphoglycerate mutase, substrate-binding domain"/>
    <property type="match status" value="1"/>
</dbReference>